<gene>
    <name evidence="4" type="ORF">L2749_12960</name>
</gene>
<comment type="caution">
    <text evidence="4">The sequence shown here is derived from an EMBL/GenBank/DDBJ whole genome shotgun (WGS) entry which is preliminary data.</text>
</comment>
<protein>
    <submittedName>
        <fullName evidence="4">Glycosyltransferase</fullName>
        <ecNumber evidence="4">2.4.-.-</ecNumber>
    </submittedName>
</protein>
<keyword evidence="1 4" id="KW-0808">Transferase</keyword>
<keyword evidence="2" id="KW-0812">Transmembrane</keyword>
<reference evidence="4" key="1">
    <citation type="submission" date="2022-01" db="EMBL/GenBank/DDBJ databases">
        <title>Whole genome-based taxonomy of the Shewanellaceae.</title>
        <authorList>
            <person name="Martin-Rodriguez A.J."/>
        </authorList>
    </citation>
    <scope>NUCLEOTIDE SEQUENCE</scope>
    <source>
        <strain evidence="4">DSM 23803</strain>
    </source>
</reference>
<feature type="domain" description="Glycosyl transferase family 1" evidence="3">
    <location>
        <begin position="204"/>
        <end position="342"/>
    </location>
</feature>
<dbReference type="AlphaFoldDB" id="A0A9X1ZFS2"/>
<dbReference type="Pfam" id="PF00534">
    <property type="entry name" value="Glycos_transf_1"/>
    <property type="match status" value="1"/>
</dbReference>
<keyword evidence="5" id="KW-1185">Reference proteome</keyword>
<evidence type="ECO:0000313" key="4">
    <source>
        <dbReference type="EMBL" id="MCL1106153.1"/>
    </source>
</evidence>
<evidence type="ECO:0000313" key="5">
    <source>
        <dbReference type="Proteomes" id="UP001139408"/>
    </source>
</evidence>
<dbReference type="GO" id="GO:0016757">
    <property type="term" value="F:glycosyltransferase activity"/>
    <property type="evidence" value="ECO:0007669"/>
    <property type="project" value="UniProtKB-KW"/>
</dbReference>
<evidence type="ECO:0000256" key="2">
    <source>
        <dbReference type="SAM" id="Phobius"/>
    </source>
</evidence>
<dbReference type="GO" id="GO:0009103">
    <property type="term" value="P:lipopolysaccharide biosynthetic process"/>
    <property type="evidence" value="ECO:0007669"/>
    <property type="project" value="TreeGrafter"/>
</dbReference>
<accession>A0A9X1ZFS2</accession>
<dbReference type="RefSeq" id="WP_188925620.1">
    <property type="nucleotide sequence ID" value="NZ_BMQI01000028.1"/>
</dbReference>
<dbReference type="SUPFAM" id="SSF53756">
    <property type="entry name" value="UDP-Glycosyltransferase/glycogen phosphorylase"/>
    <property type="match status" value="1"/>
</dbReference>
<keyword evidence="4" id="KW-0328">Glycosyltransferase</keyword>
<feature type="transmembrane region" description="Helical" evidence="2">
    <location>
        <begin position="99"/>
        <end position="117"/>
    </location>
</feature>
<dbReference type="PANTHER" id="PTHR46401:SF2">
    <property type="entry name" value="GLYCOSYLTRANSFERASE WBBK-RELATED"/>
    <property type="match status" value="1"/>
</dbReference>
<keyword evidence="2" id="KW-0472">Membrane</keyword>
<dbReference type="EMBL" id="JAKILJ010000028">
    <property type="protein sequence ID" value="MCL1106153.1"/>
    <property type="molecule type" value="Genomic_DNA"/>
</dbReference>
<dbReference type="EC" id="2.4.-.-" evidence="4"/>
<dbReference type="InterPro" id="IPR001296">
    <property type="entry name" value="Glyco_trans_1"/>
</dbReference>
<dbReference type="Gene3D" id="3.40.50.2000">
    <property type="entry name" value="Glycogen Phosphorylase B"/>
    <property type="match status" value="2"/>
</dbReference>
<evidence type="ECO:0000259" key="3">
    <source>
        <dbReference type="Pfam" id="PF00534"/>
    </source>
</evidence>
<keyword evidence="2" id="KW-1133">Transmembrane helix</keyword>
<organism evidence="4 5">
    <name type="scientific">Shewanella algicola</name>
    <dbReference type="NCBI Taxonomy" id="640633"/>
    <lineage>
        <taxon>Bacteria</taxon>
        <taxon>Pseudomonadati</taxon>
        <taxon>Pseudomonadota</taxon>
        <taxon>Gammaproteobacteria</taxon>
        <taxon>Alteromonadales</taxon>
        <taxon>Shewanellaceae</taxon>
        <taxon>Shewanella</taxon>
    </lineage>
</organism>
<name>A0A9X1ZFS2_9GAMM</name>
<dbReference type="PANTHER" id="PTHR46401">
    <property type="entry name" value="GLYCOSYLTRANSFERASE WBBK-RELATED"/>
    <property type="match status" value="1"/>
</dbReference>
<evidence type="ECO:0000256" key="1">
    <source>
        <dbReference type="ARBA" id="ARBA00022679"/>
    </source>
</evidence>
<sequence>MNNILIVCPNYLPSFKSGGPVRSIANLTNNFAGKHDFKILTSDRDLGDICKFPSINQDSWDNVVNSSSVYYSSPSLVGLFKLIFSIYKKKYDLVYLNSFFNFKYSIFIMLLLVLKVFNSKKILLAPRGELTNGALKFKGFKKRVYIFFFEKVIAKLVDVDFHFTSDEEYSECPNSLINKGYIIAPNMHEPFPSFSRKIKYNGMLNILFLSRISPKKNLVTILKSLKKICSGTVKLTIAGTVDDDGYWGKCKKLIEQLPDNITVIFLGPVSRTKVKELFKSNHLFFLPTYNENYGHAIVEAMIHSNIVLLSDQTPWSSVKNNGGYIGDADDESFYVNSLEEILLFDDESFNKRSESIYNFCLQILKKNELAINKMFK</sequence>
<proteinExistence type="predicted"/>
<dbReference type="Proteomes" id="UP001139408">
    <property type="component" value="Unassembled WGS sequence"/>
</dbReference>